<name>J3NHE2_GAET3</name>
<dbReference type="OrthoDB" id="190201at2759"/>
<organism evidence="3">
    <name type="scientific">Gaeumannomyces tritici (strain R3-111a-1)</name>
    <name type="common">Wheat and barley take-all root rot fungus</name>
    <name type="synonym">Gaeumannomyces graminis var. tritici</name>
    <dbReference type="NCBI Taxonomy" id="644352"/>
    <lineage>
        <taxon>Eukaryota</taxon>
        <taxon>Fungi</taxon>
        <taxon>Dikarya</taxon>
        <taxon>Ascomycota</taxon>
        <taxon>Pezizomycotina</taxon>
        <taxon>Sordariomycetes</taxon>
        <taxon>Sordariomycetidae</taxon>
        <taxon>Magnaporthales</taxon>
        <taxon>Magnaporthaceae</taxon>
        <taxon>Gaeumannomyces</taxon>
    </lineage>
</organism>
<reference evidence="3" key="2">
    <citation type="submission" date="2010-07" db="EMBL/GenBank/DDBJ databases">
        <authorList>
            <consortium name="The Broad Institute Genome Sequencing Platform"/>
            <consortium name="Broad Institute Genome Sequencing Center for Infectious Disease"/>
            <person name="Ma L.-J."/>
            <person name="Dead R."/>
            <person name="Young S."/>
            <person name="Zeng Q."/>
            <person name="Koehrsen M."/>
            <person name="Alvarado L."/>
            <person name="Berlin A."/>
            <person name="Chapman S.B."/>
            <person name="Chen Z."/>
            <person name="Freedman E."/>
            <person name="Gellesch M."/>
            <person name="Goldberg J."/>
            <person name="Griggs A."/>
            <person name="Gujja S."/>
            <person name="Heilman E.R."/>
            <person name="Heiman D."/>
            <person name="Hepburn T."/>
            <person name="Howarth C."/>
            <person name="Jen D."/>
            <person name="Larson L."/>
            <person name="Mehta T."/>
            <person name="Neiman D."/>
            <person name="Pearson M."/>
            <person name="Roberts A."/>
            <person name="Saif S."/>
            <person name="Shea T."/>
            <person name="Shenoy N."/>
            <person name="Sisk P."/>
            <person name="Stolte C."/>
            <person name="Sykes S."/>
            <person name="Walk T."/>
            <person name="White J."/>
            <person name="Yandava C."/>
            <person name="Haas B."/>
            <person name="Nusbaum C."/>
            <person name="Birren B."/>
        </authorList>
    </citation>
    <scope>NUCLEOTIDE SEQUENCE</scope>
    <source>
        <strain evidence="3">R3-111a-1</strain>
    </source>
</reference>
<dbReference type="PROSITE" id="PS51257">
    <property type="entry name" value="PROKAR_LIPOPROTEIN"/>
    <property type="match status" value="1"/>
</dbReference>
<gene>
    <name evidence="4" type="primary">20341137</name>
    <name evidence="3" type="ORF">GGTG_00679</name>
</gene>
<reference evidence="4" key="4">
    <citation type="journal article" date="2015" name="G3 (Bethesda)">
        <title>Genome sequences of three phytopathogenic species of the Magnaporthaceae family of fungi.</title>
        <authorList>
            <person name="Okagaki L.H."/>
            <person name="Nunes C.C."/>
            <person name="Sailsbery J."/>
            <person name="Clay B."/>
            <person name="Brown D."/>
            <person name="John T."/>
            <person name="Oh Y."/>
            <person name="Young N."/>
            <person name="Fitzgerald M."/>
            <person name="Haas B.J."/>
            <person name="Zeng Q."/>
            <person name="Young S."/>
            <person name="Adiconis X."/>
            <person name="Fan L."/>
            <person name="Levin J.Z."/>
            <person name="Mitchell T.K."/>
            <person name="Okubara P.A."/>
            <person name="Farman M.L."/>
            <person name="Kohn L.M."/>
            <person name="Birren B."/>
            <person name="Ma L.-J."/>
            <person name="Dean R.A."/>
        </authorList>
    </citation>
    <scope>NUCLEOTIDE SEQUENCE</scope>
    <source>
        <strain evidence="4">R3-111a-1</strain>
    </source>
</reference>
<dbReference type="Gene3D" id="3.40.50.1820">
    <property type="entry name" value="alpha/beta hydrolase"/>
    <property type="match status" value="1"/>
</dbReference>
<evidence type="ECO:0000313" key="5">
    <source>
        <dbReference type="Proteomes" id="UP000006039"/>
    </source>
</evidence>
<protein>
    <recommendedName>
        <fullName evidence="2">AB hydrolase-1 domain-containing protein</fullName>
    </recommendedName>
</protein>
<accession>J3NHE2</accession>
<dbReference type="EMBL" id="GL385395">
    <property type="protein sequence ID" value="EJT80685.1"/>
    <property type="molecule type" value="Genomic_DNA"/>
</dbReference>
<proteinExistence type="predicted"/>
<dbReference type="eggNOG" id="ENOG502RHUD">
    <property type="taxonomic scope" value="Eukaryota"/>
</dbReference>
<dbReference type="Pfam" id="PF12697">
    <property type="entry name" value="Abhydrolase_6"/>
    <property type="match status" value="1"/>
</dbReference>
<dbReference type="STRING" id="644352.J3NHE2"/>
<keyword evidence="5" id="KW-1185">Reference proteome</keyword>
<feature type="chain" id="PRO_5015094108" description="AB hydrolase-1 domain-containing protein" evidence="1">
    <location>
        <begin position="21"/>
        <end position="388"/>
    </location>
</feature>
<keyword evidence="1" id="KW-0732">Signal</keyword>
<evidence type="ECO:0000259" key="2">
    <source>
        <dbReference type="Pfam" id="PF12697"/>
    </source>
</evidence>
<sequence>MRSFKSASLAASLLVGACSAFVVPGNPLCFPVTFNVAASAENKVVANPPDPNNEVAIVQWSIARLLSGDIPDGGPVQTVSGNFTVRGTFCPSLSLRSRKEDVLQVLVSGATYGQEIWRGYGVKENDFVAYANKAGYHVLSLDRLGHGADQQRPDPLDHVQAALQTEIIHQVIKSIRDSVHSIRKLPCLLIPGIKFKRDFKIAYVCHSLGCSLGVTLARLHPADADAYVMSGIGIGATIESARSFVVGSARRLHPDRFPQILPLGYLTFETEAERRAAFYYPGHYNPVIPPRDFAMQDTWTPGEAITTSPPAVGYTGKVVFVNGDKDHFSCTAGDCDTINQQTAALLFPDAATRGSIVVTNSGHDWSLHHSAPTAFCQIQQFLDSSLRT</sequence>
<dbReference type="EnsemblFungi" id="EJT80685">
    <property type="protein sequence ID" value="EJT80685"/>
    <property type="gene ID" value="GGTG_00679"/>
</dbReference>
<dbReference type="InterPro" id="IPR029058">
    <property type="entry name" value="AB_hydrolase_fold"/>
</dbReference>
<dbReference type="VEuPathDB" id="FungiDB:GGTG_00679"/>
<dbReference type="HOGENOM" id="CLU_034763_0_0_1"/>
<dbReference type="InterPro" id="IPR000073">
    <property type="entry name" value="AB_hydrolase_1"/>
</dbReference>
<evidence type="ECO:0000313" key="4">
    <source>
        <dbReference type="EnsemblFungi" id="EJT80685"/>
    </source>
</evidence>
<dbReference type="Proteomes" id="UP000006039">
    <property type="component" value="Unassembled WGS sequence"/>
</dbReference>
<dbReference type="GeneID" id="20341137"/>
<evidence type="ECO:0000313" key="3">
    <source>
        <dbReference type="EMBL" id="EJT80685.1"/>
    </source>
</evidence>
<evidence type="ECO:0000256" key="1">
    <source>
        <dbReference type="SAM" id="SignalP"/>
    </source>
</evidence>
<dbReference type="SUPFAM" id="SSF53474">
    <property type="entry name" value="alpha/beta-Hydrolases"/>
    <property type="match status" value="1"/>
</dbReference>
<reference evidence="4" key="5">
    <citation type="submission" date="2018-04" db="UniProtKB">
        <authorList>
            <consortium name="EnsemblFungi"/>
        </authorList>
    </citation>
    <scope>IDENTIFICATION</scope>
    <source>
        <strain evidence="4">R3-111a-1</strain>
    </source>
</reference>
<feature type="domain" description="AB hydrolase-1" evidence="2">
    <location>
        <begin position="105"/>
        <end position="376"/>
    </location>
</feature>
<reference evidence="5" key="1">
    <citation type="submission" date="2010-07" db="EMBL/GenBank/DDBJ databases">
        <title>The genome sequence of Gaeumannomyces graminis var. tritici strain R3-111a-1.</title>
        <authorList>
            <consortium name="The Broad Institute Genome Sequencing Platform"/>
            <person name="Ma L.-J."/>
            <person name="Dead R."/>
            <person name="Young S."/>
            <person name="Zeng Q."/>
            <person name="Koehrsen M."/>
            <person name="Alvarado L."/>
            <person name="Berlin A."/>
            <person name="Chapman S.B."/>
            <person name="Chen Z."/>
            <person name="Freedman E."/>
            <person name="Gellesch M."/>
            <person name="Goldberg J."/>
            <person name="Griggs A."/>
            <person name="Gujja S."/>
            <person name="Heilman E.R."/>
            <person name="Heiman D."/>
            <person name="Hepburn T."/>
            <person name="Howarth C."/>
            <person name="Jen D."/>
            <person name="Larson L."/>
            <person name="Mehta T."/>
            <person name="Neiman D."/>
            <person name="Pearson M."/>
            <person name="Roberts A."/>
            <person name="Saif S."/>
            <person name="Shea T."/>
            <person name="Shenoy N."/>
            <person name="Sisk P."/>
            <person name="Stolte C."/>
            <person name="Sykes S."/>
            <person name="Walk T."/>
            <person name="White J."/>
            <person name="Yandava C."/>
            <person name="Haas B."/>
            <person name="Nusbaum C."/>
            <person name="Birren B."/>
        </authorList>
    </citation>
    <scope>NUCLEOTIDE SEQUENCE [LARGE SCALE GENOMIC DNA]</scope>
    <source>
        <strain evidence="5">R3-111a-1</strain>
    </source>
</reference>
<reference evidence="3" key="3">
    <citation type="submission" date="2010-09" db="EMBL/GenBank/DDBJ databases">
        <title>Annotation of Gaeumannomyces graminis var. tritici R3-111a-1.</title>
        <authorList>
            <consortium name="The Broad Institute Genome Sequencing Platform"/>
            <person name="Ma L.-J."/>
            <person name="Dead R."/>
            <person name="Young S.K."/>
            <person name="Zeng Q."/>
            <person name="Gargeya S."/>
            <person name="Fitzgerald M."/>
            <person name="Haas B."/>
            <person name="Abouelleil A."/>
            <person name="Alvarado L."/>
            <person name="Arachchi H.M."/>
            <person name="Berlin A."/>
            <person name="Brown A."/>
            <person name="Chapman S.B."/>
            <person name="Chen Z."/>
            <person name="Dunbar C."/>
            <person name="Freedman E."/>
            <person name="Gearin G."/>
            <person name="Gellesch M."/>
            <person name="Goldberg J."/>
            <person name="Griggs A."/>
            <person name="Gujja S."/>
            <person name="Heiman D."/>
            <person name="Howarth C."/>
            <person name="Larson L."/>
            <person name="Lui A."/>
            <person name="MacDonald P.J.P."/>
            <person name="Mehta T."/>
            <person name="Montmayeur A."/>
            <person name="Murphy C."/>
            <person name="Neiman D."/>
            <person name="Pearson M."/>
            <person name="Priest M."/>
            <person name="Roberts A."/>
            <person name="Saif S."/>
            <person name="Shea T."/>
            <person name="Shenoy N."/>
            <person name="Sisk P."/>
            <person name="Stolte C."/>
            <person name="Sykes S."/>
            <person name="Yandava C."/>
            <person name="Wortman J."/>
            <person name="Nusbaum C."/>
            <person name="Birren B."/>
        </authorList>
    </citation>
    <scope>NUCLEOTIDE SEQUENCE</scope>
    <source>
        <strain evidence="3">R3-111a-1</strain>
    </source>
</reference>
<dbReference type="AlphaFoldDB" id="J3NHE2"/>
<feature type="signal peptide" evidence="1">
    <location>
        <begin position="1"/>
        <end position="20"/>
    </location>
</feature>
<dbReference type="RefSeq" id="XP_009216694.1">
    <property type="nucleotide sequence ID" value="XM_009218430.1"/>
</dbReference>